<dbReference type="GeneID" id="79949557"/>
<evidence type="ECO:0000313" key="2">
    <source>
        <dbReference type="EMBL" id="WFN37584.1"/>
    </source>
</evidence>
<feature type="transmembrane region" description="Helical" evidence="1">
    <location>
        <begin position="174"/>
        <end position="194"/>
    </location>
</feature>
<keyword evidence="3" id="KW-1185">Reference proteome</keyword>
<keyword evidence="1" id="KW-0812">Transmembrane</keyword>
<organism evidence="2 3">
    <name type="scientific">Methanomicrobium antiquum</name>
    <dbReference type="NCBI Taxonomy" id="487686"/>
    <lineage>
        <taxon>Archaea</taxon>
        <taxon>Methanobacteriati</taxon>
        <taxon>Methanobacteriota</taxon>
        <taxon>Stenosarchaea group</taxon>
        <taxon>Methanomicrobia</taxon>
        <taxon>Methanomicrobiales</taxon>
        <taxon>Methanomicrobiaceae</taxon>
        <taxon>Methanomicrobium</taxon>
    </lineage>
</organism>
<sequence>MGDLIGQMLNYLLELPEKALSGDMFAIMVSLIIIYSLVYIFVKSAKVLKNLLKKLVLFLIIALAVYIFVMDFVFKVLTYGLTPDIVVFGFTGLLCGLFALLVAFLKMGSALKKRSTEKRKLKMDAQLNQQPSSTSYGQNNIPPVTASAQQVPFQSPYIPQQITNFAKDNSIGMVIIYLIVAEFGIFSSNTIAAVNEDTGFAFFLIFMLAAFIFIKLTYNNYKTGIKHLLVAFFLGYSLSLILGYFWGGISPDVLFSKAYFATDALVALISGLSLSLFMSGKG</sequence>
<keyword evidence="1" id="KW-1133">Transmembrane helix</keyword>
<reference evidence="2" key="1">
    <citation type="submission" date="2022-01" db="EMBL/GenBank/DDBJ databases">
        <title>Complete genome of Methanomicrobium antiquum DSM 21220.</title>
        <authorList>
            <person name="Chen S.-C."/>
            <person name="You Y.-T."/>
            <person name="Zhou Y.-Z."/>
            <person name="Lai M.-C."/>
        </authorList>
    </citation>
    <scope>NUCLEOTIDE SEQUENCE</scope>
    <source>
        <strain evidence="2">DSM 21220</strain>
    </source>
</reference>
<keyword evidence="1" id="KW-0472">Membrane</keyword>
<dbReference type="EMBL" id="CP091092">
    <property type="protein sequence ID" value="WFN37584.1"/>
    <property type="molecule type" value="Genomic_DNA"/>
</dbReference>
<feature type="transmembrane region" description="Helical" evidence="1">
    <location>
        <begin position="85"/>
        <end position="105"/>
    </location>
</feature>
<dbReference type="Proteomes" id="UP001218895">
    <property type="component" value="Chromosome"/>
</dbReference>
<dbReference type="KEGG" id="manq:L1994_04125"/>
<name>A0AAF0JM88_9EURY</name>
<gene>
    <name evidence="2" type="ORF">L1994_04125</name>
</gene>
<feature type="transmembrane region" description="Helical" evidence="1">
    <location>
        <begin position="54"/>
        <end position="73"/>
    </location>
</feature>
<feature type="transmembrane region" description="Helical" evidence="1">
    <location>
        <begin position="228"/>
        <end position="246"/>
    </location>
</feature>
<protein>
    <submittedName>
        <fullName evidence="2">Uncharacterized protein</fullName>
    </submittedName>
</protein>
<feature type="transmembrane region" description="Helical" evidence="1">
    <location>
        <begin position="258"/>
        <end position="278"/>
    </location>
</feature>
<accession>A0AAF0JM88</accession>
<proteinExistence type="predicted"/>
<evidence type="ECO:0000313" key="3">
    <source>
        <dbReference type="Proteomes" id="UP001218895"/>
    </source>
</evidence>
<dbReference type="AlphaFoldDB" id="A0AAF0JM88"/>
<evidence type="ECO:0000256" key="1">
    <source>
        <dbReference type="SAM" id="Phobius"/>
    </source>
</evidence>
<feature type="transmembrane region" description="Helical" evidence="1">
    <location>
        <begin position="200"/>
        <end position="216"/>
    </location>
</feature>
<dbReference type="RefSeq" id="WP_278100424.1">
    <property type="nucleotide sequence ID" value="NZ_CP091092.1"/>
</dbReference>
<feature type="transmembrane region" description="Helical" evidence="1">
    <location>
        <begin position="20"/>
        <end position="42"/>
    </location>
</feature>